<dbReference type="Pfam" id="PF01514">
    <property type="entry name" value="YscJ_FliF"/>
    <property type="match status" value="1"/>
</dbReference>
<dbReference type="AlphaFoldDB" id="A0A3M2I723"/>
<dbReference type="PRINTS" id="PR01009">
    <property type="entry name" value="FLGMRINGFLIF"/>
</dbReference>
<keyword evidence="15" id="KW-0282">Flagellum</keyword>
<comment type="subunit">
    <text evidence="11">The basal body constitutes a major portion of the flagellar organelle and consists of four rings (L,P,S, and M) mounted on a central rod. The M ring is integral to the inner membrane of the cell and may be connected to the flagellar rod via the S ring. The S (supramembrane ring) lies just distal to the M ring. The L and P rings lie in the outer membrane and the periplasmic space, respectively.</text>
</comment>
<evidence type="ECO:0000256" key="2">
    <source>
        <dbReference type="ARBA" id="ARBA00004117"/>
    </source>
</evidence>
<evidence type="ECO:0000256" key="3">
    <source>
        <dbReference type="ARBA" id="ARBA00004651"/>
    </source>
</evidence>
<comment type="similarity">
    <text evidence="4">Belongs to the FliF family.</text>
</comment>
<evidence type="ECO:0000256" key="6">
    <source>
        <dbReference type="ARBA" id="ARBA00022475"/>
    </source>
</evidence>
<comment type="caution">
    <text evidence="15">The sequence shown here is derived from an EMBL/GenBank/DDBJ whole genome shotgun (WGS) entry which is preliminary data.</text>
</comment>
<dbReference type="Pfam" id="PF08345">
    <property type="entry name" value="YscJ_FliF_C"/>
    <property type="match status" value="1"/>
</dbReference>
<comment type="subcellular location">
    <subcellularLocation>
        <location evidence="2">Bacterial flagellum basal body</location>
    </subcellularLocation>
    <subcellularLocation>
        <location evidence="3">Cell membrane</location>
        <topology evidence="3">Multi-pass membrane protein</topology>
    </subcellularLocation>
</comment>
<protein>
    <recommendedName>
        <fullName evidence="5">Flagellar M-ring protein</fullName>
    </recommendedName>
</protein>
<accession>A0A3M2I723</accession>
<evidence type="ECO:0000256" key="1">
    <source>
        <dbReference type="ARBA" id="ARBA00003820"/>
    </source>
</evidence>
<reference evidence="15 16" key="1">
    <citation type="submission" date="2018-10" db="EMBL/GenBank/DDBJ databases">
        <title>Proposal of Lysobacter pythonis sp. nov. isolated from royal pythons (Python regius).</title>
        <authorList>
            <person name="Hans-Juergen B."/>
            <person name="Huptas C."/>
            <person name="Sandra B."/>
            <person name="Igor L."/>
            <person name="Joachim S."/>
            <person name="Siegfried S."/>
            <person name="Mareike W."/>
            <person name="Peter K."/>
        </authorList>
    </citation>
    <scope>NUCLEOTIDE SEQUENCE [LARGE SCALE GENOMIC DNA]</scope>
    <source>
        <strain evidence="15 16">4284/11</strain>
    </source>
</reference>
<dbReference type="PANTHER" id="PTHR30046">
    <property type="entry name" value="FLAGELLAR M-RING PROTEIN"/>
    <property type="match status" value="1"/>
</dbReference>
<feature type="transmembrane region" description="Helical" evidence="12">
    <location>
        <begin position="397"/>
        <end position="417"/>
    </location>
</feature>
<dbReference type="NCBIfam" id="TIGR00206">
    <property type="entry name" value="fliF"/>
    <property type="match status" value="1"/>
</dbReference>
<dbReference type="InterPro" id="IPR045851">
    <property type="entry name" value="AMP-bd_C_sf"/>
</dbReference>
<dbReference type="Proteomes" id="UP000275012">
    <property type="component" value="Unassembled WGS sequence"/>
</dbReference>
<evidence type="ECO:0000256" key="7">
    <source>
        <dbReference type="ARBA" id="ARBA00022692"/>
    </source>
</evidence>
<gene>
    <name evidence="15" type="primary">fliF</name>
    <name evidence="15" type="ORF">EBB59_02560</name>
</gene>
<dbReference type="GO" id="GO:0003774">
    <property type="term" value="F:cytoskeletal motor activity"/>
    <property type="evidence" value="ECO:0007669"/>
    <property type="project" value="InterPro"/>
</dbReference>
<feature type="domain" description="Flagellar M-ring C-terminal" evidence="14">
    <location>
        <begin position="283"/>
        <end position="364"/>
    </location>
</feature>
<dbReference type="OrthoDB" id="8554211at2"/>
<evidence type="ECO:0000259" key="13">
    <source>
        <dbReference type="Pfam" id="PF01514"/>
    </source>
</evidence>
<evidence type="ECO:0000256" key="5">
    <source>
        <dbReference type="ARBA" id="ARBA00017949"/>
    </source>
</evidence>
<keyword evidence="16" id="KW-1185">Reference proteome</keyword>
<sequence>MDIKQFYTSLEAKSRRYLLLGVGSVLLLTLVAFWWLLRPDQQLLFGNLRERDAAEITQSLTEWKIPYVMSDGGRSIKVAADKVYDTRMRLVAAGVPKGGHAGFELFDNADFGVTEFAQRVNFQRALQGEIERTISSLPGVENARVHLTIRKPGLFVGDKESSKASVALAMNPGMSLEAQQLDGIKSLVAAAVEGLSPAQVSVIDTNGRLLAAARLDDGVSPAALISDEASRLEASVQAKVEHVLSQFLVPDQYRVSVDATLDMDALHEVRDTPVRDGNASNDLMQRQRVSSTNTQGQNGHTESETEFALARTRTELSRQPGRIQRMTIAVALGSDASGVDLKGIRQLVYAAAGLSDERGDRLEIFRAHAPPSMAVKPASAAAGPVVPSGAVRSRGPWLLWSLFAMGGLILIMMVMAIRGRRTPRRLTANERDQVLSKVRDWLREGNPTV</sequence>
<evidence type="ECO:0000256" key="8">
    <source>
        <dbReference type="ARBA" id="ARBA00022989"/>
    </source>
</evidence>
<dbReference type="GO" id="GO:0009431">
    <property type="term" value="C:bacterial-type flagellum basal body, MS ring"/>
    <property type="evidence" value="ECO:0007669"/>
    <property type="project" value="InterPro"/>
</dbReference>
<dbReference type="InterPro" id="IPR013556">
    <property type="entry name" value="Flag_M-ring_C"/>
</dbReference>
<dbReference type="RefSeq" id="WP_122100588.1">
    <property type="nucleotide sequence ID" value="NZ_RFLY01000003.1"/>
</dbReference>
<keyword evidence="15" id="KW-0969">Cilium</keyword>
<keyword evidence="9 12" id="KW-0472">Membrane</keyword>
<keyword evidence="15" id="KW-0966">Cell projection</keyword>
<dbReference type="Gene3D" id="3.30.300.30">
    <property type="match status" value="1"/>
</dbReference>
<evidence type="ECO:0000259" key="14">
    <source>
        <dbReference type="Pfam" id="PF08345"/>
    </source>
</evidence>
<keyword evidence="6" id="KW-1003">Cell membrane</keyword>
<evidence type="ECO:0000256" key="12">
    <source>
        <dbReference type="SAM" id="Phobius"/>
    </source>
</evidence>
<name>A0A3M2I723_9GAMM</name>
<evidence type="ECO:0000256" key="11">
    <source>
        <dbReference type="ARBA" id="ARBA00025936"/>
    </source>
</evidence>
<dbReference type="InterPro" id="IPR043427">
    <property type="entry name" value="YscJ/FliF"/>
</dbReference>
<dbReference type="InterPro" id="IPR000067">
    <property type="entry name" value="FlgMring_FliF"/>
</dbReference>
<keyword evidence="7 12" id="KW-0812">Transmembrane</keyword>
<dbReference type="GO" id="GO:0071973">
    <property type="term" value="P:bacterial-type flagellum-dependent cell motility"/>
    <property type="evidence" value="ECO:0007669"/>
    <property type="project" value="InterPro"/>
</dbReference>
<feature type="domain" description="Flagellar M-ring N-terminal" evidence="13">
    <location>
        <begin position="38"/>
        <end position="211"/>
    </location>
</feature>
<evidence type="ECO:0000256" key="9">
    <source>
        <dbReference type="ARBA" id="ARBA00023136"/>
    </source>
</evidence>
<dbReference type="GO" id="GO:0005886">
    <property type="term" value="C:plasma membrane"/>
    <property type="evidence" value="ECO:0007669"/>
    <property type="project" value="UniProtKB-SubCell"/>
</dbReference>
<comment type="function">
    <text evidence="1">The M ring may be actively involved in energy transduction.</text>
</comment>
<keyword evidence="8 12" id="KW-1133">Transmembrane helix</keyword>
<evidence type="ECO:0000313" key="16">
    <source>
        <dbReference type="Proteomes" id="UP000275012"/>
    </source>
</evidence>
<evidence type="ECO:0000256" key="4">
    <source>
        <dbReference type="ARBA" id="ARBA00007971"/>
    </source>
</evidence>
<dbReference type="PANTHER" id="PTHR30046:SF0">
    <property type="entry name" value="FLAGELLAR M-RING PROTEIN"/>
    <property type="match status" value="1"/>
</dbReference>
<evidence type="ECO:0000313" key="15">
    <source>
        <dbReference type="EMBL" id="RMH94064.1"/>
    </source>
</evidence>
<proteinExistence type="inferred from homology"/>
<dbReference type="EMBL" id="RFLY01000003">
    <property type="protein sequence ID" value="RMH94064.1"/>
    <property type="molecule type" value="Genomic_DNA"/>
</dbReference>
<keyword evidence="10" id="KW-0975">Bacterial flagellum</keyword>
<dbReference type="InterPro" id="IPR006182">
    <property type="entry name" value="FliF_N_dom"/>
</dbReference>
<organism evidence="15 16">
    <name type="scientific">Solilutibacter pythonis</name>
    <dbReference type="NCBI Taxonomy" id="2483112"/>
    <lineage>
        <taxon>Bacteria</taxon>
        <taxon>Pseudomonadati</taxon>
        <taxon>Pseudomonadota</taxon>
        <taxon>Gammaproteobacteria</taxon>
        <taxon>Lysobacterales</taxon>
        <taxon>Lysobacteraceae</taxon>
        <taxon>Solilutibacter</taxon>
    </lineage>
</organism>
<evidence type="ECO:0000256" key="10">
    <source>
        <dbReference type="ARBA" id="ARBA00023143"/>
    </source>
</evidence>
<feature type="transmembrane region" description="Helical" evidence="12">
    <location>
        <begin position="17"/>
        <end position="37"/>
    </location>
</feature>